<dbReference type="Proteomes" id="UP000466586">
    <property type="component" value="Unassembled WGS sequence"/>
</dbReference>
<proteinExistence type="predicted"/>
<name>A0A7K1YB05_9SPHI</name>
<dbReference type="AlphaFoldDB" id="A0A7K1YB05"/>
<gene>
    <name evidence="1" type="ORF">GS399_09680</name>
</gene>
<organism evidence="1 2">
    <name type="scientific">Hufsiella arboris</name>
    <dbReference type="NCBI Taxonomy" id="2695275"/>
    <lineage>
        <taxon>Bacteria</taxon>
        <taxon>Pseudomonadati</taxon>
        <taxon>Bacteroidota</taxon>
        <taxon>Sphingobacteriia</taxon>
        <taxon>Sphingobacteriales</taxon>
        <taxon>Sphingobacteriaceae</taxon>
        <taxon>Hufsiella</taxon>
    </lineage>
</organism>
<protein>
    <recommendedName>
        <fullName evidence="3">YdeI/OmpD-associated family protein</fullName>
    </recommendedName>
</protein>
<dbReference type="RefSeq" id="WP_160844421.1">
    <property type="nucleotide sequence ID" value="NZ_WVHT01000004.1"/>
</dbReference>
<evidence type="ECO:0008006" key="3">
    <source>
        <dbReference type="Google" id="ProtNLM"/>
    </source>
</evidence>
<accession>A0A7K1YB05</accession>
<sequence length="223" mass="25099">MATTPILKRLHLKEGQTLAFINPSETAANIADSLASGGLKISYDADIPFDAAMLFVKGKDELINETRNLAQRLKPETVFWIAYPKKSSGIKTDLNMMSGDWNELHQFAIRPVASASLDEVWTGLRFRDEKQVKLADFRNSEIPTNQFGEYIDPATKTVTLPEELKTTLESNTAALNFYNGLSYTNKKEYVVWLVSAKQEKTKAERLEKIVEKLKAGKKNPIDK</sequence>
<reference evidence="1 2" key="1">
    <citation type="submission" date="2019-11" db="EMBL/GenBank/DDBJ databases">
        <title>Pedobacter sp. HMF7647 Genome sequencing and assembly.</title>
        <authorList>
            <person name="Kang H."/>
            <person name="Kim H."/>
            <person name="Joh K."/>
        </authorList>
    </citation>
    <scope>NUCLEOTIDE SEQUENCE [LARGE SCALE GENOMIC DNA]</scope>
    <source>
        <strain evidence="1 2">HMF7647</strain>
    </source>
</reference>
<evidence type="ECO:0000313" key="2">
    <source>
        <dbReference type="Proteomes" id="UP000466586"/>
    </source>
</evidence>
<dbReference type="EMBL" id="WVHT01000004">
    <property type="protein sequence ID" value="MXV51238.1"/>
    <property type="molecule type" value="Genomic_DNA"/>
</dbReference>
<comment type="caution">
    <text evidence="1">The sequence shown here is derived from an EMBL/GenBank/DDBJ whole genome shotgun (WGS) entry which is preliminary data.</text>
</comment>
<keyword evidence="2" id="KW-1185">Reference proteome</keyword>
<dbReference type="Pfam" id="PF13376">
    <property type="entry name" value="OmdA"/>
    <property type="match status" value="1"/>
</dbReference>
<evidence type="ECO:0000313" key="1">
    <source>
        <dbReference type="EMBL" id="MXV51238.1"/>
    </source>
</evidence>